<evidence type="ECO:0000256" key="6">
    <source>
        <dbReference type="HAMAP-Rule" id="MF_00117"/>
    </source>
</evidence>
<comment type="function">
    <text evidence="6">Redox regulated molecular chaperone. Protects both thermally unfolding and oxidatively damaged proteins from irreversible aggregation. Plays an important role in the bacterial defense system toward oxidative stress.</text>
</comment>
<comment type="subcellular location">
    <subcellularLocation>
        <location evidence="6">Cytoplasm</location>
    </subcellularLocation>
</comment>
<keyword evidence="3 6" id="KW-1015">Disulfide bond</keyword>
<gene>
    <name evidence="6 7" type="primary">hslO</name>
    <name evidence="7" type="ORF">JM946_27510</name>
</gene>
<evidence type="ECO:0000256" key="1">
    <source>
        <dbReference type="ARBA" id="ARBA00022490"/>
    </source>
</evidence>
<protein>
    <recommendedName>
        <fullName evidence="6">33 kDa chaperonin</fullName>
    </recommendedName>
    <alternativeName>
        <fullName evidence="6">Heat shock protein 33 homolog</fullName>
        <shortName evidence="6">HSP33</shortName>
    </alternativeName>
</protein>
<dbReference type="SUPFAM" id="SSF118352">
    <property type="entry name" value="HSP33 redox switch-like"/>
    <property type="match status" value="1"/>
</dbReference>
<proteinExistence type="inferred from homology"/>
<name>A0ABS1X5J9_9GAMM</name>
<dbReference type="NCBIfam" id="NF001033">
    <property type="entry name" value="PRK00114.1"/>
    <property type="match status" value="1"/>
</dbReference>
<comment type="PTM">
    <text evidence="6">Under oxidizing conditions two disulfide bonds are formed involving the reactive cysteines. Under reducing conditions zinc is bound to the reactive cysteines and the protein is inactive.</text>
</comment>
<dbReference type="PANTHER" id="PTHR30111">
    <property type="entry name" value="33 KDA CHAPERONIN"/>
    <property type="match status" value="1"/>
</dbReference>
<evidence type="ECO:0000256" key="4">
    <source>
        <dbReference type="ARBA" id="ARBA00023186"/>
    </source>
</evidence>
<dbReference type="PIRSF" id="PIRSF005261">
    <property type="entry name" value="Heat_shock_Hsp33"/>
    <property type="match status" value="1"/>
</dbReference>
<dbReference type="Gene3D" id="3.55.30.10">
    <property type="entry name" value="Hsp33 domain"/>
    <property type="match status" value="1"/>
</dbReference>
<evidence type="ECO:0000256" key="5">
    <source>
        <dbReference type="ARBA" id="ARBA00023284"/>
    </source>
</evidence>
<comment type="similarity">
    <text evidence="6">Belongs to the HSP33 family.</text>
</comment>
<feature type="disulfide bond" description="Redox-active" evidence="6">
    <location>
        <begin position="290"/>
        <end position="293"/>
    </location>
</feature>
<keyword evidence="1 6" id="KW-0963">Cytoplasm</keyword>
<comment type="caution">
    <text evidence="7">The sequence shown here is derived from an EMBL/GenBank/DDBJ whole genome shotgun (WGS) entry which is preliminary data.</text>
</comment>
<dbReference type="InterPro" id="IPR000397">
    <property type="entry name" value="Heat_shock_Hsp33"/>
</dbReference>
<dbReference type="EMBL" id="JAEVLS010000008">
    <property type="protein sequence ID" value="MBM0108497.1"/>
    <property type="molecule type" value="Genomic_DNA"/>
</dbReference>
<keyword evidence="8" id="KW-1185">Reference proteome</keyword>
<evidence type="ECO:0000256" key="2">
    <source>
        <dbReference type="ARBA" id="ARBA00022833"/>
    </source>
</evidence>
<keyword evidence="4 6" id="KW-0143">Chaperone</keyword>
<accession>A0ABS1X5J9</accession>
<dbReference type="Pfam" id="PF01430">
    <property type="entry name" value="HSP33"/>
    <property type="match status" value="1"/>
</dbReference>
<dbReference type="InterPro" id="IPR016154">
    <property type="entry name" value="Heat_shock_Hsp33_C"/>
</dbReference>
<sequence length="323" mass="36512">MSNIIRLPVTPTPQPSMHDRDCLHRFLFEHYPIRGHIVHLDASWRALLEHREYPSVIRDTLGEAVAASVLLAATLKFEGTLSLQLKGQGPMHLMLAQCSDALGVRAVARYKEAEYGRDLASLSGEGSLTVTVENEDLSQRYQGIVPLNGERLSDCLRNYFETSEQLPTRLWLHADENGASGLLLQRLSDDSVQSRAAGSLHEVNRADIDDAWHRVQLLGDTLKPEELQTLSDRNILRRLFAEDDVRLFEPAPVFFRCRCSRERVVGMLRALGPEEVRSVLAEQGHVEVRCDFCNRAYRFDSVDVEQLFSQAVTPTVDASERRH</sequence>
<evidence type="ECO:0000313" key="7">
    <source>
        <dbReference type="EMBL" id="MBM0108497.1"/>
    </source>
</evidence>
<evidence type="ECO:0000313" key="8">
    <source>
        <dbReference type="Proteomes" id="UP000661077"/>
    </source>
</evidence>
<dbReference type="Gene3D" id="1.10.287.480">
    <property type="entry name" value="helix hairpin bin"/>
    <property type="match status" value="1"/>
</dbReference>
<dbReference type="Gene3D" id="3.90.1280.10">
    <property type="entry name" value="HSP33 redox switch-like"/>
    <property type="match status" value="1"/>
</dbReference>
<dbReference type="SUPFAM" id="SSF64397">
    <property type="entry name" value="Hsp33 domain"/>
    <property type="match status" value="1"/>
</dbReference>
<dbReference type="InterPro" id="IPR016153">
    <property type="entry name" value="Heat_shock_Hsp33_N"/>
</dbReference>
<dbReference type="PANTHER" id="PTHR30111:SF1">
    <property type="entry name" value="33 KDA CHAPERONIN"/>
    <property type="match status" value="1"/>
</dbReference>
<dbReference type="CDD" id="cd00498">
    <property type="entry name" value="Hsp33"/>
    <property type="match status" value="1"/>
</dbReference>
<keyword evidence="5 6" id="KW-0676">Redox-active center</keyword>
<dbReference type="InterPro" id="IPR023212">
    <property type="entry name" value="Hsp33_helix_hairpin_bin_dom_sf"/>
</dbReference>
<organism evidence="7 8">
    <name type="scientific">Steroidobacter gossypii</name>
    <dbReference type="NCBI Taxonomy" id="2805490"/>
    <lineage>
        <taxon>Bacteria</taxon>
        <taxon>Pseudomonadati</taxon>
        <taxon>Pseudomonadota</taxon>
        <taxon>Gammaproteobacteria</taxon>
        <taxon>Steroidobacterales</taxon>
        <taxon>Steroidobacteraceae</taxon>
        <taxon>Steroidobacter</taxon>
    </lineage>
</organism>
<evidence type="ECO:0000256" key="3">
    <source>
        <dbReference type="ARBA" id="ARBA00023157"/>
    </source>
</evidence>
<keyword evidence="2 6" id="KW-0862">Zinc</keyword>
<dbReference type="HAMAP" id="MF_00117">
    <property type="entry name" value="HslO"/>
    <property type="match status" value="1"/>
</dbReference>
<feature type="disulfide bond" description="Redox-active" evidence="6">
    <location>
        <begin position="257"/>
        <end position="259"/>
    </location>
</feature>
<reference evidence="7 8" key="1">
    <citation type="journal article" date="2021" name="Int. J. Syst. Evol. Microbiol.">
        <title>Steroidobacter gossypii sp. nov., isolated from soil of cotton cropping field.</title>
        <authorList>
            <person name="Huang R."/>
            <person name="Yang S."/>
            <person name="Zhen C."/>
            <person name="Liu W."/>
        </authorList>
    </citation>
    <scope>NUCLEOTIDE SEQUENCE [LARGE SCALE GENOMIC DNA]</scope>
    <source>
        <strain evidence="7 8">S1-65</strain>
    </source>
</reference>
<dbReference type="Proteomes" id="UP000661077">
    <property type="component" value="Unassembled WGS sequence"/>
</dbReference>